<name>A0A930LV56_9MICC</name>
<comment type="caution">
    <text evidence="1">The sequence shown here is derived from an EMBL/GenBank/DDBJ whole genome shotgun (WGS) entry which is preliminary data.</text>
</comment>
<sequence>MKYAGKELTLENYRAILTGYPLDILDEVRSAIFDGTPIMPYIDRDPDDLHQIRLAMLETIPEPFFVLPAPILRIVRNHAHNQGNLNSFRPFLKMGLTVPVLAAVLEWTRRGYPTAGCDFRYMRETQLSLYESALAQGMDIKPYLEATISSDTALRSLLNLARPSLARAGLNEEQLHQISRAPILADLPLTRNSQADTLEALANLYATRIPDTVPGLMQQLSSQNEDGSFQYSGTQIARIQEGWEKGTLTRELLMPGLSDATVNARVLEANVANRRHKRS</sequence>
<evidence type="ECO:0000313" key="1">
    <source>
        <dbReference type="EMBL" id="MBF1673652.1"/>
    </source>
</evidence>
<proteinExistence type="predicted"/>
<accession>A0A930LV56</accession>
<gene>
    <name evidence="1" type="ORF">HXO65_05545</name>
</gene>
<organism evidence="1 2">
    <name type="scientific">Rothia mucilaginosa</name>
    <dbReference type="NCBI Taxonomy" id="43675"/>
    <lineage>
        <taxon>Bacteria</taxon>
        <taxon>Bacillati</taxon>
        <taxon>Actinomycetota</taxon>
        <taxon>Actinomycetes</taxon>
        <taxon>Micrococcales</taxon>
        <taxon>Micrococcaceae</taxon>
        <taxon>Rothia</taxon>
    </lineage>
</organism>
<dbReference type="Proteomes" id="UP000785653">
    <property type="component" value="Unassembled WGS sequence"/>
</dbReference>
<reference evidence="1" key="1">
    <citation type="submission" date="2020-04" db="EMBL/GenBank/DDBJ databases">
        <title>Deep metagenomics examines the oral microbiome during advanced dental caries in children, revealing novel taxa and co-occurrences with host molecules.</title>
        <authorList>
            <person name="Baker J.L."/>
            <person name="Morton J.T."/>
            <person name="Dinis M."/>
            <person name="Alvarez R."/>
            <person name="Tran N.C."/>
            <person name="Knight R."/>
            <person name="Edlund A."/>
        </authorList>
    </citation>
    <scope>NUCLEOTIDE SEQUENCE</scope>
    <source>
        <strain evidence="1">JCVI_47_bin.3</strain>
    </source>
</reference>
<protein>
    <submittedName>
        <fullName evidence="1">Uncharacterized protein</fullName>
    </submittedName>
</protein>
<evidence type="ECO:0000313" key="2">
    <source>
        <dbReference type="Proteomes" id="UP000785653"/>
    </source>
</evidence>
<dbReference type="AlphaFoldDB" id="A0A930LV56"/>
<dbReference type="EMBL" id="JABZXS010000070">
    <property type="protein sequence ID" value="MBF1673652.1"/>
    <property type="molecule type" value="Genomic_DNA"/>
</dbReference>